<evidence type="ECO:0000313" key="4">
    <source>
        <dbReference type="Proteomes" id="UP001162162"/>
    </source>
</evidence>
<feature type="domain" description="DUF913" evidence="2">
    <location>
        <begin position="23"/>
        <end position="147"/>
    </location>
</feature>
<evidence type="ECO:0000259" key="2">
    <source>
        <dbReference type="Pfam" id="PF06025"/>
    </source>
</evidence>
<evidence type="ECO:0000256" key="1">
    <source>
        <dbReference type="SAM" id="MobiDB-lite"/>
    </source>
</evidence>
<evidence type="ECO:0000313" key="3">
    <source>
        <dbReference type="EMBL" id="KAJ8947111.1"/>
    </source>
</evidence>
<sequence>MMESLLQVINWQGFELDHITFVTRAVRVIDLITNIDMQAFQIHGGPTQLYKSIGQRTAVPDKDSEHAFDENTPGPSTAENAEEETITSVDLEDVAENAGKTCLPQRAALLKSMLNFLKKAFQDSAFAESIRHLMEGTLPNSLKNIIAALCLNTRGLESFAKCKPFEKLFNILLSPNYLPAMREKT</sequence>
<protein>
    <recommendedName>
        <fullName evidence="2">DUF913 domain-containing protein</fullName>
    </recommendedName>
</protein>
<dbReference type="AlphaFoldDB" id="A0AAV8Y6J9"/>
<accession>A0AAV8Y6J9</accession>
<gene>
    <name evidence="3" type="ORF">NQ318_002470</name>
</gene>
<feature type="compositionally biased region" description="Basic and acidic residues" evidence="1">
    <location>
        <begin position="59"/>
        <end position="69"/>
    </location>
</feature>
<proteinExistence type="predicted"/>
<dbReference type="EMBL" id="JAPWTK010000169">
    <property type="protein sequence ID" value="KAJ8947111.1"/>
    <property type="molecule type" value="Genomic_DNA"/>
</dbReference>
<organism evidence="3 4">
    <name type="scientific">Aromia moschata</name>
    <dbReference type="NCBI Taxonomy" id="1265417"/>
    <lineage>
        <taxon>Eukaryota</taxon>
        <taxon>Metazoa</taxon>
        <taxon>Ecdysozoa</taxon>
        <taxon>Arthropoda</taxon>
        <taxon>Hexapoda</taxon>
        <taxon>Insecta</taxon>
        <taxon>Pterygota</taxon>
        <taxon>Neoptera</taxon>
        <taxon>Endopterygota</taxon>
        <taxon>Coleoptera</taxon>
        <taxon>Polyphaga</taxon>
        <taxon>Cucujiformia</taxon>
        <taxon>Chrysomeloidea</taxon>
        <taxon>Cerambycidae</taxon>
        <taxon>Cerambycinae</taxon>
        <taxon>Callichromatini</taxon>
        <taxon>Aromia</taxon>
    </lineage>
</organism>
<dbReference type="Pfam" id="PF06025">
    <property type="entry name" value="DUF913"/>
    <property type="match status" value="1"/>
</dbReference>
<keyword evidence="4" id="KW-1185">Reference proteome</keyword>
<reference evidence="3" key="1">
    <citation type="journal article" date="2023" name="Insect Mol. Biol.">
        <title>Genome sequencing provides insights into the evolution of gene families encoding plant cell wall-degrading enzymes in longhorned beetles.</title>
        <authorList>
            <person name="Shin N.R."/>
            <person name="Okamura Y."/>
            <person name="Kirsch R."/>
            <person name="Pauchet Y."/>
        </authorList>
    </citation>
    <scope>NUCLEOTIDE SEQUENCE</scope>
    <source>
        <strain evidence="3">AMC_N1</strain>
    </source>
</reference>
<name>A0AAV8Y6J9_9CUCU</name>
<comment type="caution">
    <text evidence="3">The sequence shown here is derived from an EMBL/GenBank/DDBJ whole genome shotgun (WGS) entry which is preliminary data.</text>
</comment>
<dbReference type="Proteomes" id="UP001162162">
    <property type="component" value="Unassembled WGS sequence"/>
</dbReference>
<feature type="region of interest" description="Disordered" evidence="1">
    <location>
        <begin position="54"/>
        <end position="83"/>
    </location>
</feature>
<dbReference type="InterPro" id="IPR010314">
    <property type="entry name" value="E3_Ub_ligase_DUF913"/>
</dbReference>